<dbReference type="PANTHER" id="PTHR42760:SF133">
    <property type="entry name" value="3-OXOACYL-[ACYL-CARRIER-PROTEIN] REDUCTASE"/>
    <property type="match status" value="1"/>
</dbReference>
<dbReference type="PANTHER" id="PTHR42760">
    <property type="entry name" value="SHORT-CHAIN DEHYDROGENASES/REDUCTASES FAMILY MEMBER"/>
    <property type="match status" value="1"/>
</dbReference>
<protein>
    <recommendedName>
        <fullName evidence="5">Ketoreductase (KR) domain-containing protein</fullName>
    </recommendedName>
</protein>
<evidence type="ECO:0008006" key="5">
    <source>
        <dbReference type="Google" id="ProtNLM"/>
    </source>
</evidence>
<dbReference type="InterPro" id="IPR036291">
    <property type="entry name" value="NAD(P)-bd_dom_sf"/>
</dbReference>
<evidence type="ECO:0000256" key="2">
    <source>
        <dbReference type="ARBA" id="ARBA00023002"/>
    </source>
</evidence>
<evidence type="ECO:0000313" key="3">
    <source>
        <dbReference type="EMBL" id="RYO81490.1"/>
    </source>
</evidence>
<evidence type="ECO:0000313" key="4">
    <source>
        <dbReference type="Proteomes" id="UP000294003"/>
    </source>
</evidence>
<dbReference type="InterPro" id="IPR002347">
    <property type="entry name" value="SDR_fam"/>
</dbReference>
<keyword evidence="4" id="KW-1185">Reference proteome</keyword>
<dbReference type="CDD" id="cd05233">
    <property type="entry name" value="SDR_c"/>
    <property type="match status" value="1"/>
</dbReference>
<dbReference type="PRINTS" id="PR00081">
    <property type="entry name" value="GDHRDH"/>
</dbReference>
<keyword evidence="2" id="KW-0560">Oxidoreductase</keyword>
<dbReference type="EMBL" id="QJNS01000249">
    <property type="protein sequence ID" value="RYO81490.1"/>
    <property type="molecule type" value="Genomic_DNA"/>
</dbReference>
<evidence type="ECO:0000256" key="1">
    <source>
        <dbReference type="ARBA" id="ARBA00006484"/>
    </source>
</evidence>
<dbReference type="Proteomes" id="UP000294003">
    <property type="component" value="Unassembled WGS sequence"/>
</dbReference>
<reference evidence="3 4" key="1">
    <citation type="submission" date="2018-06" db="EMBL/GenBank/DDBJ databases">
        <title>Complete Genomes of Monosporascus.</title>
        <authorList>
            <person name="Robinson A.J."/>
            <person name="Natvig D.O."/>
        </authorList>
    </citation>
    <scope>NUCLEOTIDE SEQUENCE [LARGE SCALE GENOMIC DNA]</scope>
    <source>
        <strain evidence="3 4">CBS 609.92</strain>
    </source>
</reference>
<dbReference type="Pfam" id="PF00106">
    <property type="entry name" value="adh_short"/>
    <property type="match status" value="1"/>
</dbReference>
<gene>
    <name evidence="3" type="ORF">DL762_007067</name>
</gene>
<organism evidence="3 4">
    <name type="scientific">Monosporascus cannonballus</name>
    <dbReference type="NCBI Taxonomy" id="155416"/>
    <lineage>
        <taxon>Eukaryota</taxon>
        <taxon>Fungi</taxon>
        <taxon>Dikarya</taxon>
        <taxon>Ascomycota</taxon>
        <taxon>Pezizomycotina</taxon>
        <taxon>Sordariomycetes</taxon>
        <taxon>Xylariomycetidae</taxon>
        <taxon>Xylariales</taxon>
        <taxon>Xylariales incertae sedis</taxon>
        <taxon>Monosporascus</taxon>
    </lineage>
</organism>
<dbReference type="Gene3D" id="3.40.50.720">
    <property type="entry name" value="NAD(P)-binding Rossmann-like Domain"/>
    <property type="match status" value="1"/>
</dbReference>
<sequence>MAALFRFPGVAFITGAGGTGIGAAVAKGFARSGCSRIAITDINKKALQSTRDAILDINPNAQVTSRDGDVADDMFVDSLARDISKTFSRLDYAVNCAGILGNDLRSTEMDVSAFDKINNVNYKGTWLISRAAIAQMLRQEPLSEHPELRGAVVNIASQLGIVARPGASECLP</sequence>
<dbReference type="SUPFAM" id="SSF51735">
    <property type="entry name" value="NAD(P)-binding Rossmann-fold domains"/>
    <property type="match status" value="1"/>
</dbReference>
<name>A0ABY0H064_9PEZI</name>
<comment type="caution">
    <text evidence="3">The sequence shown here is derived from an EMBL/GenBank/DDBJ whole genome shotgun (WGS) entry which is preliminary data.</text>
</comment>
<proteinExistence type="inferred from homology"/>
<comment type="similarity">
    <text evidence="1">Belongs to the short-chain dehydrogenases/reductases (SDR) family.</text>
</comment>
<accession>A0ABY0H064</accession>